<dbReference type="SUPFAM" id="SSF56935">
    <property type="entry name" value="Porins"/>
    <property type="match status" value="1"/>
</dbReference>
<evidence type="ECO:0000256" key="1">
    <source>
        <dbReference type="SAM" id="SignalP"/>
    </source>
</evidence>
<evidence type="ECO:0000313" key="2">
    <source>
        <dbReference type="EMBL" id="RJF80554.1"/>
    </source>
</evidence>
<dbReference type="InterPro" id="IPR023614">
    <property type="entry name" value="Porin_dom_sf"/>
</dbReference>
<protein>
    <submittedName>
        <fullName evidence="2">Porin</fullName>
    </submittedName>
</protein>
<dbReference type="OrthoDB" id="8735103at2"/>
<dbReference type="EMBL" id="QYUK01000016">
    <property type="protein sequence ID" value="RJF80554.1"/>
    <property type="molecule type" value="Genomic_DNA"/>
</dbReference>
<keyword evidence="3" id="KW-1185">Reference proteome</keyword>
<keyword evidence="1" id="KW-0732">Signal</keyword>
<feature type="chain" id="PRO_5019118180" evidence="1">
    <location>
        <begin position="25"/>
        <end position="466"/>
    </location>
</feature>
<dbReference type="Gene3D" id="2.40.160.10">
    <property type="entry name" value="Porin"/>
    <property type="match status" value="1"/>
</dbReference>
<organism evidence="2 3">
    <name type="scientific">Oleomonas cavernae</name>
    <dbReference type="NCBI Taxonomy" id="2320859"/>
    <lineage>
        <taxon>Bacteria</taxon>
        <taxon>Pseudomonadati</taxon>
        <taxon>Pseudomonadota</taxon>
        <taxon>Alphaproteobacteria</taxon>
        <taxon>Acetobacterales</taxon>
        <taxon>Acetobacteraceae</taxon>
        <taxon>Oleomonas</taxon>
    </lineage>
</organism>
<dbReference type="Proteomes" id="UP000284605">
    <property type="component" value="Unassembled WGS sequence"/>
</dbReference>
<name>A0A418VTU2_9PROT</name>
<sequence>MSGINRLVGFTCATAILAVTAAGAARADATEDLLRRLRAKGILTEQEYRELSGSKQAEATAAAAPAPADDSLYVKVKDPSKGIGLTVGPVDITLSGSVNAFFVSSSKDNDNQPVALGAVGGRQDSVAVRNGLLPGFFKIDVTTLQDGIEYGGHFGFYPGINSVSNVGGANSAGNPTALGTSGIDFRQVYMTVASPSFGEFKAGRDIGLFGSEAILNDMLLLGVGAPGGNVGPSNTSLGHIGTGYIYADFMPQLTYTTPDFSGLKATVGLFQPLDTVPVLGTSLTGHETPGAQGKVTYDYKDGDFAARLFAGGVVQELSANIDVPGEPGSADTTAYGIDLGAKLSYGGASVLGYYYTGKGLGTTGLFIGSVAANGEARDSEGFLVQATYSFDKFMIGASYGASYLDLAEGEASSLLVESNESMAVQGRYSLRKWATLVGEYVHTESTAHDGASAEEDAVALGAILFF</sequence>
<accession>A0A418VTU2</accession>
<feature type="signal peptide" evidence="1">
    <location>
        <begin position="1"/>
        <end position="24"/>
    </location>
</feature>
<gene>
    <name evidence="2" type="ORF">D3874_25865</name>
</gene>
<evidence type="ECO:0000313" key="3">
    <source>
        <dbReference type="Proteomes" id="UP000284605"/>
    </source>
</evidence>
<comment type="caution">
    <text evidence="2">The sequence shown here is derived from an EMBL/GenBank/DDBJ whole genome shotgun (WGS) entry which is preliminary data.</text>
</comment>
<proteinExistence type="predicted"/>
<dbReference type="AlphaFoldDB" id="A0A418VTU2"/>
<reference evidence="2 3" key="1">
    <citation type="submission" date="2018-09" db="EMBL/GenBank/DDBJ databases">
        <authorList>
            <person name="Zhu H."/>
        </authorList>
    </citation>
    <scope>NUCLEOTIDE SEQUENCE [LARGE SCALE GENOMIC DNA]</scope>
    <source>
        <strain evidence="2 3">K1W22B-8</strain>
    </source>
</reference>